<dbReference type="EMBL" id="BLYL01000031">
    <property type="protein sequence ID" value="GFO95756.1"/>
    <property type="molecule type" value="Genomic_DNA"/>
</dbReference>
<dbReference type="SMART" id="SM00860">
    <property type="entry name" value="SMI1_KNR4"/>
    <property type="match status" value="1"/>
</dbReference>
<feature type="domain" description="Knr4/Smi1-like" evidence="1">
    <location>
        <begin position="24"/>
        <end position="148"/>
    </location>
</feature>
<dbReference type="Pfam" id="PF14568">
    <property type="entry name" value="SUKH_6"/>
    <property type="match status" value="1"/>
</dbReference>
<dbReference type="SUPFAM" id="SSF160631">
    <property type="entry name" value="SMI1/KNR4-like"/>
    <property type="match status" value="1"/>
</dbReference>
<dbReference type="Proteomes" id="UP000660047">
    <property type="component" value="Unassembled WGS sequence"/>
</dbReference>
<dbReference type="RefSeq" id="WP_055147849.1">
    <property type="nucleotide sequence ID" value="NZ_BLYL01000031.1"/>
</dbReference>
<dbReference type="Gene3D" id="3.40.1580.10">
    <property type="entry name" value="SMI1/KNR4-like"/>
    <property type="match status" value="1"/>
</dbReference>
<dbReference type="InterPro" id="IPR037883">
    <property type="entry name" value="Knr4/Smi1-like_sf"/>
</dbReference>
<evidence type="ECO:0000313" key="3">
    <source>
        <dbReference type="Proteomes" id="UP000660047"/>
    </source>
</evidence>
<evidence type="ECO:0000313" key="2">
    <source>
        <dbReference type="EMBL" id="GFO95756.1"/>
    </source>
</evidence>
<protein>
    <recommendedName>
        <fullName evidence="1">Knr4/Smi1-like domain-containing protein</fullName>
    </recommendedName>
</protein>
<dbReference type="AlphaFoldDB" id="A0AAI9K813"/>
<sequence>MSYTNFIKAMELAPKCKFYTTAGGKNEEEIRKSEQMLNIKFSNQSIEFYKKYGYLSFYGNEIFGIDPDDDSGILEGNSVAYALNDRKEYNLPNEWIPIYNFDDGNMAYLDYSYLNEQKEPRVIMAFYNGKEYEIVETLAEDFGDFVLQLVQEQTEV</sequence>
<proteinExistence type="predicted"/>
<name>A0AAI9K813_9FIRM</name>
<dbReference type="InterPro" id="IPR018958">
    <property type="entry name" value="Knr4/Smi1-like_dom"/>
</dbReference>
<evidence type="ECO:0000259" key="1">
    <source>
        <dbReference type="SMART" id="SM00860"/>
    </source>
</evidence>
<gene>
    <name evidence="2" type="ORF">COEU31_28020</name>
</gene>
<organism evidence="2 3">
    <name type="scientific">Coprococcus eutactus</name>
    <dbReference type="NCBI Taxonomy" id="33043"/>
    <lineage>
        <taxon>Bacteria</taxon>
        <taxon>Bacillati</taxon>
        <taxon>Bacillota</taxon>
        <taxon>Clostridia</taxon>
        <taxon>Lachnospirales</taxon>
        <taxon>Lachnospiraceae</taxon>
        <taxon>Coprococcus</taxon>
    </lineage>
</organism>
<accession>A0AAI9K813</accession>
<reference evidence="2" key="1">
    <citation type="submission" date="2020-06" db="EMBL/GenBank/DDBJ databases">
        <title>Characterization of fructooligosaccharide metabolism and fructooligosaccharide-degrading enzymes in human commensal butyrate producers.</title>
        <authorList>
            <person name="Tanno H."/>
            <person name="Fujii T."/>
            <person name="Hirano K."/>
            <person name="Maeno S."/>
            <person name="Tonozuka T."/>
            <person name="Sakamoto M."/>
            <person name="Ohkuma M."/>
            <person name="Tochio T."/>
            <person name="Endo A."/>
        </authorList>
    </citation>
    <scope>NUCLEOTIDE SEQUENCE</scope>
    <source>
        <strain evidence="2">JCM 31265</strain>
    </source>
</reference>
<comment type="caution">
    <text evidence="2">The sequence shown here is derived from an EMBL/GenBank/DDBJ whole genome shotgun (WGS) entry which is preliminary data.</text>
</comment>